<keyword evidence="2" id="KW-1185">Reference proteome</keyword>
<organism evidence="1 2">
    <name type="scientific">Candida boidinii</name>
    <name type="common">Yeast</name>
    <dbReference type="NCBI Taxonomy" id="5477"/>
    <lineage>
        <taxon>Eukaryota</taxon>
        <taxon>Fungi</taxon>
        <taxon>Dikarya</taxon>
        <taxon>Ascomycota</taxon>
        <taxon>Saccharomycotina</taxon>
        <taxon>Pichiomycetes</taxon>
        <taxon>Pichiales</taxon>
        <taxon>Pichiaceae</taxon>
        <taxon>Ogataea</taxon>
        <taxon>Ogataea/Candida clade</taxon>
    </lineage>
</organism>
<evidence type="ECO:0000313" key="1">
    <source>
        <dbReference type="EMBL" id="GME96543.1"/>
    </source>
</evidence>
<evidence type="ECO:0000313" key="2">
    <source>
        <dbReference type="Proteomes" id="UP001165101"/>
    </source>
</evidence>
<reference evidence="1" key="1">
    <citation type="submission" date="2023-04" db="EMBL/GenBank/DDBJ databases">
        <title>Candida boidinii NBRC 1967.</title>
        <authorList>
            <person name="Ichikawa N."/>
            <person name="Sato H."/>
            <person name="Tonouchi N."/>
        </authorList>
    </citation>
    <scope>NUCLEOTIDE SEQUENCE</scope>
    <source>
        <strain evidence="1">NBRC 1967</strain>
    </source>
</reference>
<accession>A0ACB5TVZ5</accession>
<sequence>MISLYKDKLWSAILKYFKFFGPGIMVSVAYMDPGNYSTSVAAGSSYKFTLLFSIFISNLFAIVLQCLCIKLGSVTGLNLAENCRKHLPNWLNLIIYFFAEFSIIATDLAEVIGTAIALNILFNIPLEIGIILTILDVLIILFCYNNDGNLKEIKIFELIVSFFVFLTFICFILLLNNIDLPDKLDILKGFLPLNPIILEKKAIYLSLGILGATVMPHSLYLGSAIVQPRLKDYDIKHGNYIEPTTDEEDSLNHNRNNNTIISPSDNFPHYKPSLQAIKYSLNYSYTELIVSLFIIAVFVNSAILIVAGGALYGQPDAEDADLLTIYEMLKNYVSPMAGLLFAIAMLSSGQSAGIICTMVGQIVSEGFINWNMNPSLRRLITRLITIVPCLIVVIILGREGIADVLNMSQVILSLILPFVSAPLLYFTCNKDVMKVEFLSKIGTTNSNTFNKNSAPSSSTFGSVSLTPSTSSSNLPPLSTSTPLRSESNEIISPAETDPLLNNNHSQQQQQTMISFKDYSNGKTMTFFAFLTWGSIAFLNFYLIIQFLRGEDIHF</sequence>
<gene>
    <name evidence="1" type="ORF">Cboi01_000430200</name>
</gene>
<dbReference type="EMBL" id="BSXV01002718">
    <property type="protein sequence ID" value="GME96543.1"/>
    <property type="molecule type" value="Genomic_DNA"/>
</dbReference>
<dbReference type="Proteomes" id="UP001165101">
    <property type="component" value="Unassembled WGS sequence"/>
</dbReference>
<proteinExistence type="predicted"/>
<protein>
    <submittedName>
        <fullName evidence="1">Unnamed protein product</fullName>
    </submittedName>
</protein>
<name>A0ACB5TVZ5_CANBO</name>
<comment type="caution">
    <text evidence="1">The sequence shown here is derived from an EMBL/GenBank/DDBJ whole genome shotgun (WGS) entry which is preliminary data.</text>
</comment>